<dbReference type="GO" id="GO:0006572">
    <property type="term" value="P:L-tyrosine catabolic process"/>
    <property type="evidence" value="ECO:0007669"/>
    <property type="project" value="TreeGrafter"/>
</dbReference>
<dbReference type="PANTHER" id="PTHR11959">
    <property type="entry name" value="4-HYDROXYPHENYLPYRUVATE DIOXYGENASE"/>
    <property type="match status" value="1"/>
</dbReference>
<dbReference type="InterPro" id="IPR037523">
    <property type="entry name" value="VOC_core"/>
</dbReference>
<dbReference type="InterPro" id="IPR029068">
    <property type="entry name" value="Glyas_Bleomycin-R_OHBP_Dase"/>
</dbReference>
<keyword evidence="4 5" id="KW-0408">Iron</keyword>
<keyword evidence="3" id="KW-0677">Repeat</keyword>
<dbReference type="EC" id="1.13.11.27" evidence="7"/>
<dbReference type="PROSITE" id="PS51819">
    <property type="entry name" value="VOC"/>
    <property type="match status" value="2"/>
</dbReference>
<comment type="cofactor">
    <cofactor evidence="5">
        <name>Fe cation</name>
        <dbReference type="ChEBI" id="CHEBI:24875"/>
    </cofactor>
    <text evidence="5">Binds 1 Fe cation per subunit.</text>
</comment>
<feature type="domain" description="VOC" evidence="6">
    <location>
        <begin position="5"/>
        <end position="133"/>
    </location>
</feature>
<feature type="domain" description="VOC" evidence="6">
    <location>
        <begin position="159"/>
        <end position="310"/>
    </location>
</feature>
<comment type="similarity">
    <text evidence="1">Belongs to the 4HPPD family.</text>
</comment>
<dbReference type="InterPro" id="IPR041736">
    <property type="entry name" value="4OHPhenylPyrv_dOase_N"/>
</dbReference>
<evidence type="ECO:0000256" key="4">
    <source>
        <dbReference type="ARBA" id="ARBA00023004"/>
    </source>
</evidence>
<dbReference type="CDD" id="cd07250">
    <property type="entry name" value="HPPD_C_like"/>
    <property type="match status" value="1"/>
</dbReference>
<dbReference type="RefSeq" id="WP_161483858.1">
    <property type="nucleotide sequence ID" value="NZ_WXEW01000012.1"/>
</dbReference>
<dbReference type="GO" id="GO:0003868">
    <property type="term" value="F:4-hydroxyphenylpyruvate dioxygenase activity"/>
    <property type="evidence" value="ECO:0007669"/>
    <property type="project" value="UniProtKB-EC"/>
</dbReference>
<feature type="binding site" evidence="5">
    <location>
        <position position="321"/>
    </location>
    <ligand>
        <name>Fe cation</name>
        <dbReference type="ChEBI" id="CHEBI:24875"/>
    </ligand>
</feature>
<keyword evidence="7" id="KW-0560">Oxidoreductase</keyword>
<feature type="binding site" evidence="5">
    <location>
        <position position="162"/>
    </location>
    <ligand>
        <name>Fe cation</name>
        <dbReference type="ChEBI" id="CHEBI:24875"/>
    </ligand>
</feature>
<keyword evidence="2 5" id="KW-0479">Metal-binding</keyword>
<dbReference type="EMBL" id="WXEW01000012">
    <property type="protein sequence ID" value="NAS26885.1"/>
    <property type="molecule type" value="Genomic_DNA"/>
</dbReference>
<dbReference type="SUPFAM" id="SSF54593">
    <property type="entry name" value="Glyoxalase/Bleomycin resistance protein/Dihydroxybiphenyl dioxygenase"/>
    <property type="match status" value="1"/>
</dbReference>
<sequence length="349" mass="36869">MDIQAIDHIEFFVEDVEKSAAYLREGFGFTLSGRGGGHPGGGESILLRQRGIAVLLTSPAGTEGRAAEYVRDHGDGVGVIGLRVPDAAAAYAEAVGRGATSLSPPETSGPPGARVVFASVSAFGDVAYRLVSREQPGGAFAAFVDESGCGRSGMGLFSAVDHFAICVPGGTMADVVDYHQRVFGLGETYAERIVVGTQAMESTVVQSESGRLTLTILEPDGNLEPGQIDAFVKAHGGAGVQHVAFLTEDIATAVRTSAERGVTFLPTPGGYYDMLPGRLGPVGTPVEVLRELNVLADRDQAGIMLQIFTQSTHPRRTLFYEVIERRGANSFGSNNIHALYDAIRRQEAD</sequence>
<evidence type="ECO:0000313" key="7">
    <source>
        <dbReference type="EMBL" id="NAS26885.1"/>
    </source>
</evidence>
<dbReference type="InterPro" id="IPR041735">
    <property type="entry name" value="4OHPhenylPyrv_dOase_C"/>
</dbReference>
<keyword evidence="7" id="KW-0670">Pyruvate</keyword>
<dbReference type="PIRSF" id="PIRSF009283">
    <property type="entry name" value="HPP_dOase"/>
    <property type="match status" value="1"/>
</dbReference>
<proteinExistence type="inferred from homology"/>
<gene>
    <name evidence="7" type="primary">hppD</name>
    <name evidence="7" type="ORF">GT755_35110</name>
</gene>
<comment type="caution">
    <text evidence="7">The sequence shown here is derived from an EMBL/GenBank/DDBJ whole genome shotgun (WGS) entry which is preliminary data.</text>
</comment>
<evidence type="ECO:0000313" key="8">
    <source>
        <dbReference type="Proteomes" id="UP000479526"/>
    </source>
</evidence>
<evidence type="ECO:0000256" key="5">
    <source>
        <dbReference type="PIRSR" id="PIRSR009283-1"/>
    </source>
</evidence>
<dbReference type="GO" id="GO:0046872">
    <property type="term" value="F:metal ion binding"/>
    <property type="evidence" value="ECO:0007669"/>
    <property type="project" value="UniProtKB-KW"/>
</dbReference>
<dbReference type="Gene3D" id="3.10.180.10">
    <property type="entry name" value="2,3-Dihydroxybiphenyl 1,2-Dioxygenase, domain 1"/>
    <property type="match status" value="2"/>
</dbReference>
<dbReference type="Pfam" id="PF00903">
    <property type="entry name" value="Glyoxalase"/>
    <property type="match status" value="1"/>
</dbReference>
<dbReference type="InterPro" id="IPR005956">
    <property type="entry name" value="4OHPhenylPyrv_dOase"/>
</dbReference>
<dbReference type="InterPro" id="IPR004360">
    <property type="entry name" value="Glyas_Fos-R_dOase_dom"/>
</dbReference>
<dbReference type="Proteomes" id="UP000479526">
    <property type="component" value="Unassembled WGS sequence"/>
</dbReference>
<evidence type="ECO:0000256" key="3">
    <source>
        <dbReference type="ARBA" id="ARBA00022737"/>
    </source>
</evidence>
<evidence type="ECO:0000256" key="1">
    <source>
        <dbReference type="ARBA" id="ARBA00005877"/>
    </source>
</evidence>
<evidence type="ECO:0000256" key="2">
    <source>
        <dbReference type="ARBA" id="ARBA00022723"/>
    </source>
</evidence>
<evidence type="ECO:0000259" key="6">
    <source>
        <dbReference type="PROSITE" id="PS51819"/>
    </source>
</evidence>
<name>A0A7C9J809_9ACTN</name>
<organism evidence="7 8">
    <name type="scientific">Herbidospora solisilvae</name>
    <dbReference type="NCBI Taxonomy" id="2696284"/>
    <lineage>
        <taxon>Bacteria</taxon>
        <taxon>Bacillati</taxon>
        <taxon>Actinomycetota</taxon>
        <taxon>Actinomycetes</taxon>
        <taxon>Streptosporangiales</taxon>
        <taxon>Streptosporangiaceae</taxon>
        <taxon>Herbidospora</taxon>
    </lineage>
</organism>
<dbReference type="PANTHER" id="PTHR11959:SF1">
    <property type="entry name" value="4-HYDROXYPHENYLPYRUVATE DIOXYGENASE"/>
    <property type="match status" value="1"/>
</dbReference>
<dbReference type="AlphaFoldDB" id="A0A7C9J809"/>
<dbReference type="Pfam" id="PF13669">
    <property type="entry name" value="Glyoxalase_4"/>
    <property type="match status" value="1"/>
</dbReference>
<accession>A0A7C9J809</accession>
<dbReference type="NCBIfam" id="TIGR01263">
    <property type="entry name" value="4HPPD"/>
    <property type="match status" value="1"/>
</dbReference>
<feature type="binding site" evidence="5">
    <location>
        <position position="242"/>
    </location>
    <ligand>
        <name>Fe cation</name>
        <dbReference type="ChEBI" id="CHEBI:24875"/>
    </ligand>
</feature>
<keyword evidence="7" id="KW-0223">Dioxygenase</keyword>
<reference evidence="7 8" key="1">
    <citation type="submission" date="2020-01" db="EMBL/GenBank/DDBJ databases">
        <title>Herbidospora sp. NEAU-GS84 nov., a novel actinomycete isolated from soil.</title>
        <authorList>
            <person name="Han L."/>
        </authorList>
    </citation>
    <scope>NUCLEOTIDE SEQUENCE [LARGE SCALE GENOMIC DNA]</scope>
    <source>
        <strain evidence="7 8">NEAU-GS84</strain>
    </source>
</reference>
<keyword evidence="8" id="KW-1185">Reference proteome</keyword>
<protein>
    <submittedName>
        <fullName evidence="7">4-hydroxyphenylpyruvate dioxygenase</fullName>
        <ecNumber evidence="7">1.13.11.27</ecNumber>
    </submittedName>
</protein>
<dbReference type="CDD" id="cd08342">
    <property type="entry name" value="HPPD_N_like"/>
    <property type="match status" value="1"/>
</dbReference>